<name>A0A9X0DDA3_9HELO</name>
<feature type="compositionally biased region" description="Polar residues" evidence="1">
    <location>
        <begin position="20"/>
        <end position="29"/>
    </location>
</feature>
<feature type="compositionally biased region" description="Basic and acidic residues" evidence="1">
    <location>
        <begin position="1"/>
        <end position="19"/>
    </location>
</feature>
<comment type="caution">
    <text evidence="2">The sequence shown here is derived from an EMBL/GenBank/DDBJ whole genome shotgun (WGS) entry which is preliminary data.</text>
</comment>
<feature type="compositionally biased region" description="Polar residues" evidence="1">
    <location>
        <begin position="236"/>
        <end position="250"/>
    </location>
</feature>
<sequence length="355" mass="39287">MSQSSRKDVASRDKNEKQHSSNMPISQQKTEITIRNKVMWQKNILPGGRIDWVIVGFDAPASVEKKVGAQIDVGETLGKENVDPEDNITATIPLELELTAKKNALRLIIGESSGKLVAEAVKKQEAITTKFVTKEIAVLEKAILGNESGATYSGESHGKYRRAEEVTVGLGREAKPIPLKYSRDRKVSEVPPTVGGIFKPSKWLRRITPVTSHNLPIGAERKSRDDERKSRDLHLRTQSNQKSKTTSRSPTAKRPLSNPQSCNASPISPPAKKLHPAEVLRSFQGSTNSSPNNFTPMYCPTFNTQSSKARLTTSIYPRINQSLTIRPKKTVSVASRMITHALGIRTIPRVREPEI</sequence>
<organism evidence="2 3">
    <name type="scientific">Sclerotinia nivalis</name>
    <dbReference type="NCBI Taxonomy" id="352851"/>
    <lineage>
        <taxon>Eukaryota</taxon>
        <taxon>Fungi</taxon>
        <taxon>Dikarya</taxon>
        <taxon>Ascomycota</taxon>
        <taxon>Pezizomycotina</taxon>
        <taxon>Leotiomycetes</taxon>
        <taxon>Helotiales</taxon>
        <taxon>Sclerotiniaceae</taxon>
        <taxon>Sclerotinia</taxon>
    </lineage>
</organism>
<dbReference type="AlphaFoldDB" id="A0A9X0DDA3"/>
<feature type="region of interest" description="Disordered" evidence="1">
    <location>
        <begin position="214"/>
        <end position="272"/>
    </location>
</feature>
<evidence type="ECO:0000313" key="3">
    <source>
        <dbReference type="Proteomes" id="UP001152300"/>
    </source>
</evidence>
<proteinExistence type="predicted"/>
<feature type="compositionally biased region" description="Polar residues" evidence="1">
    <location>
        <begin position="257"/>
        <end position="266"/>
    </location>
</feature>
<dbReference type="OrthoDB" id="3539198at2759"/>
<dbReference type="Proteomes" id="UP001152300">
    <property type="component" value="Unassembled WGS sequence"/>
</dbReference>
<dbReference type="EMBL" id="JAPEIS010000016">
    <property type="protein sequence ID" value="KAJ8058564.1"/>
    <property type="molecule type" value="Genomic_DNA"/>
</dbReference>
<gene>
    <name evidence="2" type="ORF">OCU04_012742</name>
</gene>
<accession>A0A9X0DDA3</accession>
<feature type="compositionally biased region" description="Basic and acidic residues" evidence="1">
    <location>
        <begin position="219"/>
        <end position="235"/>
    </location>
</feature>
<evidence type="ECO:0000313" key="2">
    <source>
        <dbReference type="EMBL" id="KAJ8058564.1"/>
    </source>
</evidence>
<reference evidence="2" key="1">
    <citation type="submission" date="2022-11" db="EMBL/GenBank/DDBJ databases">
        <title>Genome Resource of Sclerotinia nivalis Strain SnTB1, a Plant Pathogen Isolated from American Ginseng.</title>
        <authorList>
            <person name="Fan S."/>
        </authorList>
    </citation>
    <scope>NUCLEOTIDE SEQUENCE</scope>
    <source>
        <strain evidence="2">SnTB1</strain>
    </source>
</reference>
<feature type="region of interest" description="Disordered" evidence="1">
    <location>
        <begin position="1"/>
        <end position="29"/>
    </location>
</feature>
<evidence type="ECO:0000256" key="1">
    <source>
        <dbReference type="SAM" id="MobiDB-lite"/>
    </source>
</evidence>
<protein>
    <submittedName>
        <fullName evidence="2">Uncharacterized protein</fullName>
    </submittedName>
</protein>
<keyword evidence="3" id="KW-1185">Reference proteome</keyword>